<dbReference type="SMART" id="SM00582">
    <property type="entry name" value="RPR"/>
    <property type="match status" value="1"/>
</dbReference>
<dbReference type="PANTHER" id="PTHR22903:SF8">
    <property type="entry name" value="MAX-1A"/>
    <property type="match status" value="1"/>
</dbReference>
<dbReference type="SMART" id="SM00139">
    <property type="entry name" value="MyTH4"/>
    <property type="match status" value="1"/>
</dbReference>
<dbReference type="GO" id="GO:0005856">
    <property type="term" value="C:cytoskeleton"/>
    <property type="evidence" value="ECO:0007669"/>
    <property type="project" value="InterPro"/>
</dbReference>
<accession>A0A7E4V0J9</accession>
<dbReference type="Pfam" id="PF04818">
    <property type="entry name" value="CID"/>
    <property type="match status" value="1"/>
</dbReference>
<evidence type="ECO:0000259" key="4">
    <source>
        <dbReference type="PROSITE" id="PS50003"/>
    </source>
</evidence>
<keyword evidence="8" id="KW-1185">Reference proteome</keyword>
<dbReference type="InterPro" id="IPR014352">
    <property type="entry name" value="FERM/acyl-CoA-bd_prot_sf"/>
</dbReference>
<dbReference type="PROSITE" id="PS51016">
    <property type="entry name" value="MYTH4"/>
    <property type="match status" value="1"/>
</dbReference>
<dbReference type="InterPro" id="IPR011993">
    <property type="entry name" value="PH-like_dom_sf"/>
</dbReference>
<sequence length="1372" mass="154502">MKLLFGRILNHITCSIRFFRRVFYIHSSVMTTTFESFQRELHTIRDDSRDDIKKITQLAHRCAGEVEEVVRTISKFIRKQPFPKKLYGFYILDSIIKVESAMTVDFRRLFANCIVGLFLNTFTKADSNTRKRLYKCRSTWQKLLPQGILYHLDMTVRDIDPSWPLEHQNQRLRDQNRRCHDQLKALTTVAENNRHWRKSLLLSQSVTGALPVMLDHNRTSDDSGLTSDETSGENQHQATVTATSNSATRLPFSNKIHHYIPSANTSFVKNTAPTDLMTQSTSALMKRSPRQGRRPNAFPKTNIHVNPMSVSKAKSVKSSESDSPDSPPSTTDSSPWEVKSIIGNSNVEPTPVAPVPAPRRVKPAVPLRPMVIERDSLNSYADQEDDYGEYEEDDDEIFDEVDSPTTVEPSEPRRLPRCGVNATLANKDYVNLKDFVVVKDEPEGAMAHVYSDIIKTNAAPALPRHQPLIQFEAKLFRTAEKCLSIVDEVNPPSTSGENGYLLPQRGSDNRHPSSLASRESHPDSGLGRCSSERTAPVPDGMVLAHPPEQTASGRVSSAASEYAVPPDAASRLGRLRSRHGSPATPPLTVRTSVINQCEMELSGYLTAMSDNRLRSLKRRFVVLRNAELKFYRTNKHFIRDEPATMVINLRNVKAISKATSKCGNGFEITLDASDTQTTTHHRYQAESERATEEWYTALSTLLKNITIVDVASRTKPLEAELSGWLTKVKHGHQKRYFAQLVSDKLFFYKKPDEKVPLSCLSLRGARISDRHRSASSDESSAGSGDEQQAARGSAAGSSSASGIYAMGDGGGEYSVCVEVIDADPEYLILRTVEDKDRWLYYLRLAARDPSMHGTPFEVLVERLMASSAKDPLSSPLWDDILLRVPEENQVETLTTMPAELTKKALDMDAAAYLFTTVQIKPMAIQYHVDLAQNLLTSALPCVAMQNELYAQLIRLTSGSLPFDYQAWKLLALAIPLYLPKTYSLLWLLRNHIERVRRSHSASVPGRMAEYCSQALANRAKTGDRAEGPSKLEALTILTRDPMSTTHPYSIPVRLPTGDHQVVEFDGSTEIGQVLGSLCLKLNLRPAMLSGYALYASDPTGDRESDIMLLRGKAKLCDVLTFWERTSKDAHAGRVTADACSMRLQLRQRHYWSNLSDDETPTERLFLCHKLAEEVAAGHLPLSNDLAEELCALYAQMCYGDAPGPHVDDGLMDQILTKFYPKRLLEVVNIRALRHSVATQWHNNLHGVPLAECVRLVLLVLRKWKFFAAYIKEARMKIDDRRVFVALNENGIHILSDQFDVIRSFEFHRLITYGDFRNDFMLTVSRILPANAHPEESAQERLTFGMDKKAIEQMTIHITEYVRCQQLLWRMRQ</sequence>
<feature type="compositionally biased region" description="Low complexity" evidence="3">
    <location>
        <begin position="776"/>
        <end position="798"/>
    </location>
</feature>
<evidence type="ECO:0000259" key="6">
    <source>
        <dbReference type="PROSITE" id="PS51016"/>
    </source>
</evidence>
<dbReference type="SUPFAM" id="SSF47031">
    <property type="entry name" value="Second domain of FERM"/>
    <property type="match status" value="1"/>
</dbReference>
<dbReference type="InterPro" id="IPR001849">
    <property type="entry name" value="PH_domain"/>
</dbReference>
<evidence type="ECO:0000256" key="2">
    <source>
        <dbReference type="ARBA" id="ARBA00023054"/>
    </source>
</evidence>
<protein>
    <submittedName>
        <fullName evidence="9">CID domain-containing protein</fullName>
    </submittedName>
</protein>
<feature type="region of interest" description="Disordered" evidence="3">
    <location>
        <begin position="770"/>
        <end position="798"/>
    </location>
</feature>
<keyword evidence="1" id="KW-0677">Repeat</keyword>
<dbReference type="InterPro" id="IPR000299">
    <property type="entry name" value="FERM_domain"/>
</dbReference>
<dbReference type="InterPro" id="IPR006569">
    <property type="entry name" value="CID_dom"/>
</dbReference>
<dbReference type="Gene3D" id="2.30.29.30">
    <property type="entry name" value="Pleckstrin-homology domain (PH domain)/Phosphotyrosine-binding domain (PTB)"/>
    <property type="match status" value="2"/>
</dbReference>
<organism evidence="8 9">
    <name type="scientific">Panagrellus redivivus</name>
    <name type="common">Microworm</name>
    <dbReference type="NCBI Taxonomy" id="6233"/>
    <lineage>
        <taxon>Eukaryota</taxon>
        <taxon>Metazoa</taxon>
        <taxon>Ecdysozoa</taxon>
        <taxon>Nematoda</taxon>
        <taxon>Chromadorea</taxon>
        <taxon>Rhabditida</taxon>
        <taxon>Tylenchina</taxon>
        <taxon>Panagrolaimomorpha</taxon>
        <taxon>Panagrolaimoidea</taxon>
        <taxon>Panagrolaimidae</taxon>
        <taxon>Panagrellus</taxon>
    </lineage>
</organism>
<dbReference type="InterPro" id="IPR035963">
    <property type="entry name" value="FERM_2"/>
</dbReference>
<feature type="compositionally biased region" description="Low complexity" evidence="3">
    <location>
        <begin position="309"/>
        <end position="318"/>
    </location>
</feature>
<feature type="region of interest" description="Disordered" evidence="3">
    <location>
        <begin position="214"/>
        <end position="246"/>
    </location>
</feature>
<dbReference type="SUPFAM" id="SSF50729">
    <property type="entry name" value="PH domain-like"/>
    <property type="match status" value="2"/>
</dbReference>
<feature type="domain" description="CID" evidence="7">
    <location>
        <begin position="29"/>
        <end position="160"/>
    </location>
</feature>
<evidence type="ECO:0000259" key="7">
    <source>
        <dbReference type="PROSITE" id="PS51391"/>
    </source>
</evidence>
<dbReference type="Pfam" id="PF00784">
    <property type="entry name" value="MyTH4"/>
    <property type="match status" value="1"/>
</dbReference>
<dbReference type="SMART" id="SM00295">
    <property type="entry name" value="B41"/>
    <property type="match status" value="1"/>
</dbReference>
<dbReference type="Gene3D" id="1.25.40.90">
    <property type="match status" value="1"/>
</dbReference>
<dbReference type="Proteomes" id="UP000492821">
    <property type="component" value="Unassembled WGS sequence"/>
</dbReference>
<keyword evidence="2" id="KW-0175">Coiled coil</keyword>
<dbReference type="Gene3D" id="3.10.20.90">
    <property type="entry name" value="Phosphatidylinositol 3-kinase Catalytic Subunit, Chain A, domain 1"/>
    <property type="match status" value="1"/>
</dbReference>
<dbReference type="PROSITE" id="PS51391">
    <property type="entry name" value="CID"/>
    <property type="match status" value="1"/>
</dbReference>
<feature type="region of interest" description="Disordered" evidence="3">
    <location>
        <begin position="488"/>
        <end position="588"/>
    </location>
</feature>
<evidence type="ECO:0000256" key="1">
    <source>
        <dbReference type="ARBA" id="ARBA00022737"/>
    </source>
</evidence>
<dbReference type="Pfam" id="PF00169">
    <property type="entry name" value="PH"/>
    <property type="match status" value="1"/>
</dbReference>
<evidence type="ECO:0000256" key="3">
    <source>
        <dbReference type="SAM" id="MobiDB-lite"/>
    </source>
</evidence>
<dbReference type="InterPro" id="IPR038185">
    <property type="entry name" value="MyTH4_dom_sf"/>
</dbReference>
<reference evidence="8" key="1">
    <citation type="journal article" date="2013" name="Genetics">
        <title>The draft genome and transcriptome of Panagrellus redivivus are shaped by the harsh demands of a free-living lifestyle.</title>
        <authorList>
            <person name="Srinivasan J."/>
            <person name="Dillman A.R."/>
            <person name="Macchietto M.G."/>
            <person name="Heikkinen L."/>
            <person name="Lakso M."/>
            <person name="Fracchia K.M."/>
            <person name="Antoshechkin I."/>
            <person name="Mortazavi A."/>
            <person name="Wong G."/>
            <person name="Sternberg P.W."/>
        </authorList>
    </citation>
    <scope>NUCLEOTIDE SEQUENCE [LARGE SCALE GENOMIC DNA]</scope>
    <source>
        <strain evidence="8">MT8872</strain>
    </source>
</reference>
<feature type="domain" description="PH" evidence="4">
    <location>
        <begin position="718"/>
        <end position="847"/>
    </location>
</feature>
<dbReference type="WBParaSite" id="Pan_g14720.t1">
    <property type="protein sequence ID" value="Pan_g14720.t1"/>
    <property type="gene ID" value="Pan_g14720"/>
</dbReference>
<evidence type="ECO:0000259" key="5">
    <source>
        <dbReference type="PROSITE" id="PS50057"/>
    </source>
</evidence>
<dbReference type="InterPro" id="IPR000857">
    <property type="entry name" value="MyTH4_dom"/>
</dbReference>
<dbReference type="SMART" id="SM00233">
    <property type="entry name" value="PH"/>
    <property type="match status" value="2"/>
</dbReference>
<dbReference type="SUPFAM" id="SSF48464">
    <property type="entry name" value="ENTH/VHS domain"/>
    <property type="match status" value="1"/>
</dbReference>
<proteinExistence type="predicted"/>
<feature type="region of interest" description="Disordered" evidence="3">
    <location>
        <begin position="281"/>
        <end position="337"/>
    </location>
</feature>
<dbReference type="Gene3D" id="1.25.40.530">
    <property type="entry name" value="MyTH4 domain"/>
    <property type="match status" value="1"/>
</dbReference>
<dbReference type="InterPro" id="IPR019748">
    <property type="entry name" value="FERM_central"/>
</dbReference>
<feature type="compositionally biased region" description="Polar residues" evidence="3">
    <location>
        <begin position="222"/>
        <end position="246"/>
    </location>
</feature>
<dbReference type="CDD" id="cd00821">
    <property type="entry name" value="PH"/>
    <property type="match status" value="1"/>
</dbReference>
<reference evidence="9" key="2">
    <citation type="submission" date="2020-10" db="UniProtKB">
        <authorList>
            <consortium name="WormBaseParasite"/>
        </authorList>
    </citation>
    <scope>IDENTIFICATION</scope>
</reference>
<feature type="compositionally biased region" description="Polar residues" evidence="3">
    <location>
        <begin position="549"/>
        <end position="559"/>
    </location>
</feature>
<evidence type="ECO:0000313" key="9">
    <source>
        <dbReference type="WBParaSite" id="Pan_g14720.t1"/>
    </source>
</evidence>
<dbReference type="PROSITE" id="PS50003">
    <property type="entry name" value="PH_DOMAIN"/>
    <property type="match status" value="2"/>
</dbReference>
<dbReference type="CDD" id="cd14473">
    <property type="entry name" value="FERM_B-lobe"/>
    <property type="match status" value="1"/>
</dbReference>
<feature type="domain" description="FERM" evidence="5">
    <location>
        <begin position="1048"/>
        <end position="1372"/>
    </location>
</feature>
<feature type="domain" description="MyTH4" evidence="6">
    <location>
        <begin position="881"/>
        <end position="1037"/>
    </location>
</feature>
<name>A0A7E4V0J9_PANRE</name>
<dbReference type="Gene3D" id="1.20.80.10">
    <property type="match status" value="1"/>
</dbReference>
<dbReference type="InterPro" id="IPR019749">
    <property type="entry name" value="Band_41_domain"/>
</dbReference>
<dbReference type="PANTHER" id="PTHR22903">
    <property type="entry name" value="PLEKHH PROTEIN"/>
    <property type="match status" value="1"/>
</dbReference>
<dbReference type="PROSITE" id="PS50057">
    <property type="entry name" value="FERM_3"/>
    <property type="match status" value="1"/>
</dbReference>
<feature type="domain" description="PH" evidence="4">
    <location>
        <begin position="598"/>
        <end position="703"/>
    </location>
</feature>
<evidence type="ECO:0000313" key="8">
    <source>
        <dbReference type="Proteomes" id="UP000492821"/>
    </source>
</evidence>
<dbReference type="InterPro" id="IPR008942">
    <property type="entry name" value="ENTH_VHS"/>
</dbReference>